<dbReference type="PANTHER" id="PTHR42951:SF17">
    <property type="entry name" value="METALLO-BETA-LACTAMASE DOMAIN-CONTAINING PROTEIN"/>
    <property type="match status" value="1"/>
</dbReference>
<evidence type="ECO:0000313" key="3">
    <source>
        <dbReference type="Proteomes" id="UP000262802"/>
    </source>
</evidence>
<gene>
    <name evidence="2" type="ORF">D3Y59_01005</name>
</gene>
<reference evidence="2 3" key="1">
    <citation type="submission" date="2018-09" db="EMBL/GenBank/DDBJ databases">
        <title>Hymenobacter medium sp. nov., isolated from R2A medium.</title>
        <authorList>
            <person name="Yingchao G."/>
        </authorList>
    </citation>
    <scope>NUCLEOTIDE SEQUENCE [LARGE SCALE GENOMIC DNA]</scope>
    <source>
        <strain evidence="3">sh-6</strain>
    </source>
</reference>
<evidence type="ECO:0000259" key="1">
    <source>
        <dbReference type="SMART" id="SM00849"/>
    </source>
</evidence>
<dbReference type="OrthoDB" id="9802248at2"/>
<evidence type="ECO:0000313" key="2">
    <source>
        <dbReference type="EMBL" id="AYA35756.1"/>
    </source>
</evidence>
<organism evidence="2 3">
    <name type="scientific">Hymenobacter oligotrophus</name>
    <dbReference type="NCBI Taxonomy" id="2319843"/>
    <lineage>
        <taxon>Bacteria</taxon>
        <taxon>Pseudomonadati</taxon>
        <taxon>Bacteroidota</taxon>
        <taxon>Cytophagia</taxon>
        <taxon>Cytophagales</taxon>
        <taxon>Hymenobacteraceae</taxon>
        <taxon>Hymenobacter</taxon>
    </lineage>
</organism>
<dbReference type="CDD" id="cd07721">
    <property type="entry name" value="yflN-like_MBL-fold"/>
    <property type="match status" value="1"/>
</dbReference>
<proteinExistence type="predicted"/>
<dbReference type="GO" id="GO:0016787">
    <property type="term" value="F:hydrolase activity"/>
    <property type="evidence" value="ECO:0007669"/>
    <property type="project" value="UniProtKB-KW"/>
</dbReference>
<dbReference type="KEGG" id="hyh:D3Y59_01005"/>
<dbReference type="SMART" id="SM00849">
    <property type="entry name" value="Lactamase_B"/>
    <property type="match status" value="1"/>
</dbReference>
<dbReference type="InterPro" id="IPR001279">
    <property type="entry name" value="Metallo-B-lactamas"/>
</dbReference>
<dbReference type="RefSeq" id="WP_119443347.1">
    <property type="nucleotide sequence ID" value="NZ_CP032317.1"/>
</dbReference>
<dbReference type="AlphaFoldDB" id="A0A3B7R7X0"/>
<dbReference type="Gene3D" id="3.60.15.10">
    <property type="entry name" value="Ribonuclease Z/Hydroxyacylglutathione hydrolase-like"/>
    <property type="match status" value="1"/>
</dbReference>
<dbReference type="EMBL" id="CP032317">
    <property type="protein sequence ID" value="AYA35756.1"/>
    <property type="molecule type" value="Genomic_DNA"/>
</dbReference>
<sequence>MTNHHLDNLKSRPNRATTPDLQYVAPGVWALRNVFVNLFFVRQEPSSGPWVLVDAGLPGAAGKIRHAAETLFGEASRPEAIIMTHGHFDHAGALKTLAEHWDVPVYAHRLELPYLTGRSSYPPPDPTVGGGAMAVMSVLYPKAPYDLGNRVHELPADGSVPQLPGWRWLHTPGHTPGHVSFFRESDRLLLVGDAFVTVEQESAIAVWEQRQEVHGPPKYFTCDWQAARSSVEMLAQLKPAIAATGHGVAMRGDALQQELEQLAREFDRLAVPAHGRYVSQPARADESGVVSVPPPVLNPRTPLLVGATAAVVGLAAYAILAQRRNGSNKHLKRRKQNRMRHHHLDQPEAYVSGVIDPFAPTDESDYNPYHPI</sequence>
<feature type="domain" description="Metallo-beta-lactamase" evidence="1">
    <location>
        <begin position="35"/>
        <end position="246"/>
    </location>
</feature>
<dbReference type="InterPro" id="IPR050855">
    <property type="entry name" value="NDM-1-like"/>
</dbReference>
<dbReference type="InterPro" id="IPR036866">
    <property type="entry name" value="RibonucZ/Hydroxyglut_hydro"/>
</dbReference>
<keyword evidence="3" id="KW-1185">Reference proteome</keyword>
<dbReference type="PANTHER" id="PTHR42951">
    <property type="entry name" value="METALLO-BETA-LACTAMASE DOMAIN-CONTAINING"/>
    <property type="match status" value="1"/>
</dbReference>
<dbReference type="Proteomes" id="UP000262802">
    <property type="component" value="Chromosome"/>
</dbReference>
<dbReference type="Pfam" id="PF00753">
    <property type="entry name" value="Lactamase_B"/>
    <property type="match status" value="1"/>
</dbReference>
<protein>
    <submittedName>
        <fullName evidence="2">MBL fold metallo-hydrolase</fullName>
    </submittedName>
</protein>
<accession>A0A3B7R7X0</accession>
<keyword evidence="2" id="KW-0378">Hydrolase</keyword>
<dbReference type="SUPFAM" id="SSF56281">
    <property type="entry name" value="Metallo-hydrolase/oxidoreductase"/>
    <property type="match status" value="1"/>
</dbReference>
<name>A0A3B7R7X0_9BACT</name>